<dbReference type="PIRSF" id="PIRSF009103">
    <property type="entry name" value="Ivy"/>
    <property type="match status" value="1"/>
</dbReference>
<protein>
    <submittedName>
        <fullName evidence="5">Uncharacterized protein</fullName>
    </submittedName>
</protein>
<accession>A0A1I0U2M5</accession>
<dbReference type="Pfam" id="PF08816">
    <property type="entry name" value="Ivy"/>
    <property type="match status" value="1"/>
</dbReference>
<evidence type="ECO:0000256" key="1">
    <source>
        <dbReference type="ARBA" id="ARBA00004418"/>
    </source>
</evidence>
<evidence type="ECO:0000313" key="5">
    <source>
        <dbReference type="EMBL" id="BBT14067.1"/>
    </source>
</evidence>
<keyword evidence="3" id="KW-0732">Signal</keyword>
<dbReference type="Gene3D" id="3.40.1420.10">
    <property type="entry name" value="Inhibitor of vertebrate lysozyme"/>
    <property type="match status" value="1"/>
</dbReference>
<evidence type="ECO:0000256" key="2">
    <source>
        <dbReference type="ARBA" id="ARBA00009724"/>
    </source>
</evidence>
<dbReference type="InterPro" id="IPR014453">
    <property type="entry name" value="Inhibitor_vertebrate_lysozyme"/>
</dbReference>
<dbReference type="InterPro" id="IPR036501">
    <property type="entry name" value="Inhibitor_vert_lysozyme_sf"/>
</dbReference>
<dbReference type="EMBL" id="AP022213">
    <property type="protein sequence ID" value="BBT14067.1"/>
    <property type="molecule type" value="Genomic_DNA"/>
</dbReference>
<organism evidence="5 6">
    <name type="scientific">Metapseudomonas otitidis</name>
    <dbReference type="NCBI Taxonomy" id="319939"/>
    <lineage>
        <taxon>Bacteria</taxon>
        <taxon>Pseudomonadati</taxon>
        <taxon>Pseudomonadota</taxon>
        <taxon>Gammaproteobacteria</taxon>
        <taxon>Pseudomonadales</taxon>
        <taxon>Pseudomonadaceae</taxon>
        <taxon>Metapseudomonas</taxon>
    </lineage>
</organism>
<sequence length="154" mass="17111">MRTLRPLCAALLLGLAGSAALAADTDAEYRLNELLGTDPQYRETWQDLVEDESRLPEWVMNLSGTATPMQAVNEDGDKYLVGQLCDSADCAHQKLLVAFSWDKEDAYALLVQVPPGLPADKSPSRHASLRWLGEPDEAQKAILDAELRRDPNWY</sequence>
<evidence type="ECO:0000313" key="6">
    <source>
        <dbReference type="Proteomes" id="UP000515591"/>
    </source>
</evidence>
<gene>
    <name evidence="5" type="ORF">WP8S17C03_01160</name>
</gene>
<keyword evidence="4" id="KW-0574">Periplasm</keyword>
<proteinExistence type="inferred from homology"/>
<name>A0A1I0U2M5_9GAMM</name>
<dbReference type="STRING" id="319939.SAMN05216263_107260"/>
<reference evidence="5 6" key="1">
    <citation type="submission" date="2019-12" db="EMBL/GenBank/DDBJ databases">
        <title>complete genome sequences of Pseudomonas otitidis str. WP8-S17-CRE-03 isolated from wastewater treatment plant effluent.</title>
        <authorList>
            <person name="Sekizuka T."/>
            <person name="Itokawa K."/>
            <person name="Yatsu K."/>
            <person name="Inamine Y."/>
            <person name="Kuroda M."/>
        </authorList>
    </citation>
    <scope>NUCLEOTIDE SEQUENCE [LARGE SCALE GENOMIC DNA]</scope>
    <source>
        <strain evidence="5 6">WP8-S17-CRE-03</strain>
    </source>
</reference>
<dbReference type="AlphaFoldDB" id="A0A1I0U2M5"/>
<evidence type="ECO:0000256" key="3">
    <source>
        <dbReference type="ARBA" id="ARBA00022729"/>
    </source>
</evidence>
<comment type="subcellular location">
    <subcellularLocation>
        <location evidence="1">Periplasm</location>
    </subcellularLocation>
</comment>
<dbReference type="GO" id="GO:0042597">
    <property type="term" value="C:periplasmic space"/>
    <property type="evidence" value="ECO:0007669"/>
    <property type="project" value="UniProtKB-SubCell"/>
</dbReference>
<evidence type="ECO:0000256" key="4">
    <source>
        <dbReference type="ARBA" id="ARBA00022764"/>
    </source>
</evidence>
<dbReference type="RefSeq" id="WP_074969977.1">
    <property type="nucleotide sequence ID" value="NZ_AP022213.1"/>
</dbReference>
<dbReference type="Proteomes" id="UP000515591">
    <property type="component" value="Chromosome"/>
</dbReference>
<comment type="similarity">
    <text evidence="2">Belongs to the ivy family.</text>
</comment>
<dbReference type="SUPFAM" id="SSF89872">
    <property type="entry name" value="Inhibitor of vertebrate lysozyme, Ivy"/>
    <property type="match status" value="1"/>
</dbReference>